<dbReference type="VEuPathDB" id="ToxoDB:CSUI_008602"/>
<keyword evidence="3" id="KW-1185">Reference proteome</keyword>
<feature type="region of interest" description="Disordered" evidence="1">
    <location>
        <begin position="114"/>
        <end position="189"/>
    </location>
</feature>
<name>A0A2C6KJ47_9APIC</name>
<dbReference type="OrthoDB" id="10275160at2759"/>
<sequence length="250" mass="27449">MEPMAAPGVSMFRSGTHCSWPCPLTCAIKYLPTCTNDCLESRRWCLKYASQEPRQAGEKKPGHARCLIQRTPAVPRVTRGRTEATSRILLGKHIPVVSSAGPFVFQRGLTHVVEPQTARGEDSDLEPDRHSETRHTGEAGTPAGTLQSNELDKLASWELPAKDEGTDDSLGRFRGATRQKQKTCNSEDTANCQSTQVHNNVYVTAAEPAEWIEADTVKAPRLTALRRQGLDCPASSDCELPHQATEDTLE</sequence>
<dbReference type="EMBL" id="MIGC01004861">
    <property type="protein sequence ID" value="PHJ17577.1"/>
    <property type="molecule type" value="Genomic_DNA"/>
</dbReference>
<evidence type="ECO:0000313" key="3">
    <source>
        <dbReference type="Proteomes" id="UP000221165"/>
    </source>
</evidence>
<dbReference type="AlphaFoldDB" id="A0A2C6KJ47"/>
<feature type="compositionally biased region" description="Basic and acidic residues" evidence="1">
    <location>
        <begin position="119"/>
        <end position="137"/>
    </location>
</feature>
<gene>
    <name evidence="2" type="ORF">CSUI_008602</name>
</gene>
<proteinExistence type="predicted"/>
<reference evidence="2 3" key="1">
    <citation type="journal article" date="2017" name="Int. J. Parasitol.">
        <title>The genome of the protozoan parasite Cystoisospora suis and a reverse vaccinology approach to identify vaccine candidates.</title>
        <authorList>
            <person name="Palmieri N."/>
            <person name="Shrestha A."/>
            <person name="Ruttkowski B."/>
            <person name="Beck T."/>
            <person name="Vogl C."/>
            <person name="Tomley F."/>
            <person name="Blake D.P."/>
            <person name="Joachim A."/>
        </authorList>
    </citation>
    <scope>NUCLEOTIDE SEQUENCE [LARGE SCALE GENOMIC DNA]</scope>
    <source>
        <strain evidence="2 3">Wien I</strain>
    </source>
</reference>
<dbReference type="GeneID" id="94431941"/>
<dbReference type="RefSeq" id="XP_067919295.1">
    <property type="nucleotide sequence ID" value="XM_068068730.1"/>
</dbReference>
<evidence type="ECO:0000256" key="1">
    <source>
        <dbReference type="SAM" id="MobiDB-lite"/>
    </source>
</evidence>
<organism evidence="2 3">
    <name type="scientific">Cystoisospora suis</name>
    <dbReference type="NCBI Taxonomy" id="483139"/>
    <lineage>
        <taxon>Eukaryota</taxon>
        <taxon>Sar</taxon>
        <taxon>Alveolata</taxon>
        <taxon>Apicomplexa</taxon>
        <taxon>Conoidasida</taxon>
        <taxon>Coccidia</taxon>
        <taxon>Eucoccidiorida</taxon>
        <taxon>Eimeriorina</taxon>
        <taxon>Sarcocystidae</taxon>
        <taxon>Cystoisospora</taxon>
    </lineage>
</organism>
<feature type="region of interest" description="Disordered" evidence="1">
    <location>
        <begin position="230"/>
        <end position="250"/>
    </location>
</feature>
<protein>
    <submittedName>
        <fullName evidence="2">Uncharacterized protein</fullName>
    </submittedName>
</protein>
<evidence type="ECO:0000313" key="2">
    <source>
        <dbReference type="EMBL" id="PHJ17577.1"/>
    </source>
</evidence>
<comment type="caution">
    <text evidence="2">The sequence shown here is derived from an EMBL/GenBank/DDBJ whole genome shotgun (WGS) entry which is preliminary data.</text>
</comment>
<dbReference type="Proteomes" id="UP000221165">
    <property type="component" value="Unassembled WGS sequence"/>
</dbReference>
<accession>A0A2C6KJ47</accession>
<feature type="compositionally biased region" description="Basic and acidic residues" evidence="1">
    <location>
        <begin position="150"/>
        <end position="164"/>
    </location>
</feature>